<evidence type="ECO:0000256" key="1">
    <source>
        <dbReference type="SAM" id="Phobius"/>
    </source>
</evidence>
<dbReference type="Proteomes" id="UP001211065">
    <property type="component" value="Unassembled WGS sequence"/>
</dbReference>
<gene>
    <name evidence="2" type="ORF">HK099_002384</name>
</gene>
<feature type="transmembrane region" description="Helical" evidence="1">
    <location>
        <begin position="6"/>
        <end position="30"/>
    </location>
</feature>
<accession>A0AAD5XWQ2</accession>
<name>A0AAD5XWQ2_9FUNG</name>
<evidence type="ECO:0000313" key="2">
    <source>
        <dbReference type="EMBL" id="KAJ3222347.1"/>
    </source>
</evidence>
<organism evidence="2 3">
    <name type="scientific">Clydaea vesicula</name>
    <dbReference type="NCBI Taxonomy" id="447962"/>
    <lineage>
        <taxon>Eukaryota</taxon>
        <taxon>Fungi</taxon>
        <taxon>Fungi incertae sedis</taxon>
        <taxon>Chytridiomycota</taxon>
        <taxon>Chytridiomycota incertae sedis</taxon>
        <taxon>Chytridiomycetes</taxon>
        <taxon>Lobulomycetales</taxon>
        <taxon>Lobulomycetaceae</taxon>
        <taxon>Clydaea</taxon>
    </lineage>
</organism>
<dbReference type="PANTHER" id="PTHR23528">
    <property type="match status" value="1"/>
</dbReference>
<dbReference type="InterPro" id="IPR036259">
    <property type="entry name" value="MFS_trans_sf"/>
</dbReference>
<keyword evidence="1" id="KW-1133">Transmembrane helix</keyword>
<dbReference type="EMBL" id="JADGJW010000179">
    <property type="protein sequence ID" value="KAJ3222347.1"/>
    <property type="molecule type" value="Genomic_DNA"/>
</dbReference>
<comment type="caution">
    <text evidence="2">The sequence shown here is derived from an EMBL/GenBank/DDBJ whole genome shotgun (WGS) entry which is preliminary data.</text>
</comment>
<dbReference type="PANTHER" id="PTHR23528:SF1">
    <property type="entry name" value="MAJOR FACILITATOR SUPERFAMILY (MFS) PROFILE DOMAIN-CONTAINING PROTEIN"/>
    <property type="match status" value="1"/>
</dbReference>
<keyword evidence="1" id="KW-0472">Membrane</keyword>
<dbReference type="Gene3D" id="1.20.1250.20">
    <property type="entry name" value="MFS general substrate transporter like domains"/>
    <property type="match status" value="1"/>
</dbReference>
<feature type="transmembrane region" description="Helical" evidence="1">
    <location>
        <begin position="252"/>
        <end position="275"/>
    </location>
</feature>
<dbReference type="AlphaFoldDB" id="A0AAD5XWQ2"/>
<dbReference type="SUPFAM" id="SSF103473">
    <property type="entry name" value="MFS general substrate transporter"/>
    <property type="match status" value="1"/>
</dbReference>
<sequence length="279" mass="31521">MDIFVAIVFPYLGILAGFCLLSIGGAISSVPFNGLLTDIAPGRQIARSSAIMGVMNLTGYLIGAISGSFATFFSTKGIYLLISIILISTASLTSVQNEPKRNYSKEFQFKKFSIKEFLMNDCILPLKHRDFRLLCFSRFVFQIAISTVQQFLEYWIGGNVEFAMLMDILPNQETAARYYFAILQYRDILQQFVILRDISIWHTAMILPQLTATPVNTKFNSKTFFHSPLLKVAGLLRDYFEAIGREHGLQCFGYQVLFAFVILYFLAGVITTRMLRGIV</sequence>
<protein>
    <submittedName>
        <fullName evidence="2">Uncharacterized protein</fullName>
    </submittedName>
</protein>
<keyword evidence="1" id="KW-0812">Transmembrane</keyword>
<keyword evidence="3" id="KW-1185">Reference proteome</keyword>
<feature type="transmembrane region" description="Helical" evidence="1">
    <location>
        <begin position="50"/>
        <end position="72"/>
    </location>
</feature>
<feature type="transmembrane region" description="Helical" evidence="1">
    <location>
        <begin position="78"/>
        <end position="95"/>
    </location>
</feature>
<reference evidence="2" key="1">
    <citation type="submission" date="2020-05" db="EMBL/GenBank/DDBJ databases">
        <title>Phylogenomic resolution of chytrid fungi.</title>
        <authorList>
            <person name="Stajich J.E."/>
            <person name="Amses K."/>
            <person name="Simmons R."/>
            <person name="Seto K."/>
            <person name="Myers J."/>
            <person name="Bonds A."/>
            <person name="Quandt C.A."/>
            <person name="Barry K."/>
            <person name="Liu P."/>
            <person name="Grigoriev I."/>
            <person name="Longcore J.E."/>
            <person name="James T.Y."/>
        </authorList>
    </citation>
    <scope>NUCLEOTIDE SEQUENCE</scope>
    <source>
        <strain evidence="2">JEL0476</strain>
    </source>
</reference>
<evidence type="ECO:0000313" key="3">
    <source>
        <dbReference type="Proteomes" id="UP001211065"/>
    </source>
</evidence>
<proteinExistence type="predicted"/>